<dbReference type="InterPro" id="IPR013783">
    <property type="entry name" value="Ig-like_fold"/>
</dbReference>
<evidence type="ECO:0000313" key="3">
    <source>
        <dbReference type="Proteomes" id="UP000051324"/>
    </source>
</evidence>
<dbReference type="Proteomes" id="UP000051324">
    <property type="component" value="Unassembled WGS sequence"/>
</dbReference>
<dbReference type="RefSeq" id="WP_025087652.1">
    <property type="nucleotide sequence ID" value="NZ_AZFT01000053.1"/>
</dbReference>
<evidence type="ECO:0000313" key="2">
    <source>
        <dbReference type="EMBL" id="KRL83942.1"/>
    </source>
</evidence>
<dbReference type="InterPro" id="IPR032364">
    <property type="entry name" value="GramPos_pilinD1_N"/>
</dbReference>
<sequence>MRNGDSLRKELSERASKLNSDQLKVVTEVTLPIDGKYHAYYVVNTETAKESYATNASPIVVITPVTDSDGNYATEFTIYPKSDTIEKEQPTQETPQKETTATMYQTRHKEDTSLFAKFKKLLASFWK</sequence>
<dbReference type="AlphaFoldDB" id="A0A0R1TR79"/>
<name>A0A0R1TR79_9LACO</name>
<dbReference type="EMBL" id="AZFT01000053">
    <property type="protein sequence ID" value="KRL83942.1"/>
    <property type="molecule type" value="Genomic_DNA"/>
</dbReference>
<dbReference type="OrthoDB" id="10010344at2"/>
<gene>
    <name evidence="2" type="ORF">FC32_GL001212</name>
</gene>
<reference evidence="2 3" key="1">
    <citation type="journal article" date="2015" name="Genome Announc.">
        <title>Expanding the biotechnology potential of lactobacilli through comparative genomics of 213 strains and associated genera.</title>
        <authorList>
            <person name="Sun Z."/>
            <person name="Harris H.M."/>
            <person name="McCann A."/>
            <person name="Guo C."/>
            <person name="Argimon S."/>
            <person name="Zhang W."/>
            <person name="Yang X."/>
            <person name="Jeffery I.B."/>
            <person name="Cooney J.C."/>
            <person name="Kagawa T.F."/>
            <person name="Liu W."/>
            <person name="Song Y."/>
            <person name="Salvetti E."/>
            <person name="Wrobel A."/>
            <person name="Rasinkangas P."/>
            <person name="Parkhill J."/>
            <person name="Rea M.C."/>
            <person name="O'Sullivan O."/>
            <person name="Ritari J."/>
            <person name="Douillard F.P."/>
            <person name="Paul Ross R."/>
            <person name="Yang R."/>
            <person name="Briner A.E."/>
            <person name="Felis G.E."/>
            <person name="de Vos W.M."/>
            <person name="Barrangou R."/>
            <person name="Klaenhammer T.R."/>
            <person name="Caufield P.W."/>
            <person name="Cui Y."/>
            <person name="Zhang H."/>
            <person name="O'Toole P.W."/>
        </authorList>
    </citation>
    <scope>NUCLEOTIDE SEQUENCE [LARGE SCALE GENOMIC DNA]</scope>
    <source>
        <strain evidence="2 3">DSM 16634</strain>
    </source>
</reference>
<proteinExistence type="predicted"/>
<organism evidence="2 3">
    <name type="scientific">Ligilactobacillus apodemi DSM 16634 = JCM 16172</name>
    <dbReference type="NCBI Taxonomy" id="1423724"/>
    <lineage>
        <taxon>Bacteria</taxon>
        <taxon>Bacillati</taxon>
        <taxon>Bacillota</taxon>
        <taxon>Bacilli</taxon>
        <taxon>Lactobacillales</taxon>
        <taxon>Lactobacillaceae</taxon>
        <taxon>Ligilactobacillus</taxon>
    </lineage>
</organism>
<keyword evidence="3" id="KW-1185">Reference proteome</keyword>
<dbReference type="Pfam" id="PF16555">
    <property type="entry name" value="GramPos_pilinD1"/>
    <property type="match status" value="1"/>
</dbReference>
<dbReference type="Gene3D" id="2.60.40.10">
    <property type="entry name" value="Immunoglobulins"/>
    <property type="match status" value="1"/>
</dbReference>
<accession>A0A0R1TR79</accession>
<protein>
    <recommendedName>
        <fullName evidence="1">Gram-positive pilin subunit D1 N-terminal domain-containing protein</fullName>
    </recommendedName>
</protein>
<dbReference type="PATRIC" id="fig|1423724.4.peg.1263"/>
<comment type="caution">
    <text evidence="2">The sequence shown here is derived from an EMBL/GenBank/DDBJ whole genome shotgun (WGS) entry which is preliminary data.</text>
</comment>
<evidence type="ECO:0000259" key="1">
    <source>
        <dbReference type="Pfam" id="PF16555"/>
    </source>
</evidence>
<feature type="domain" description="Gram-positive pilin subunit D1 N-terminal" evidence="1">
    <location>
        <begin position="16"/>
        <end position="81"/>
    </location>
</feature>